<dbReference type="EMBL" id="PKUR01000002">
    <property type="protein sequence ID" value="PLW86444.1"/>
    <property type="molecule type" value="Genomic_DNA"/>
</dbReference>
<dbReference type="RefSeq" id="WP_102106236.1">
    <property type="nucleotide sequence ID" value="NZ_BMYL01000002.1"/>
</dbReference>
<dbReference type="Proteomes" id="UP000235162">
    <property type="component" value="Unassembled WGS sequence"/>
</dbReference>
<dbReference type="AlphaFoldDB" id="A0AAP8SNE6"/>
<name>A0AAP8SNE6_9GAMM</name>
<feature type="region of interest" description="Disordered" evidence="1">
    <location>
        <begin position="260"/>
        <end position="281"/>
    </location>
</feature>
<evidence type="ECO:0000313" key="2">
    <source>
        <dbReference type="EMBL" id="PLW86444.1"/>
    </source>
</evidence>
<feature type="compositionally biased region" description="Low complexity" evidence="1">
    <location>
        <begin position="181"/>
        <end position="191"/>
    </location>
</feature>
<keyword evidence="3" id="KW-1185">Reference proteome</keyword>
<sequence>MMDTRYNVYFAGEVLAGQDLAKVRQGIGQLFKANEAMVNKLFNGRMHMVKRDCDKPTALKYKQAMEKVGARPVIKTADPADASAPPQSKPAASPAAAPQPVEPPPAAPPQTATERIAALAGAPDAGISQPAPPSAPAADEDGVTLAPPQSDVLRPEERTVTEARDIDTGTLAVDAAATRLSEPSSAAPAAPDTSHLSMGDAGEEIPTLSADETPLAPDTDDLDLSPEGTDFADCATPEAEAPDLDLSSIVLAPEGSAVLEEEFRRTETATAPDTDHIALKD</sequence>
<feature type="compositionally biased region" description="Basic and acidic residues" evidence="1">
    <location>
        <begin position="153"/>
        <end position="167"/>
    </location>
</feature>
<reference evidence="2 3" key="1">
    <citation type="submission" date="2018-01" db="EMBL/GenBank/DDBJ databases">
        <title>The draft genome sequence of Halioglobus japonicus S1-36.</title>
        <authorList>
            <person name="Du Z.-J."/>
            <person name="Shi M.-J."/>
        </authorList>
    </citation>
    <scope>NUCLEOTIDE SEQUENCE [LARGE SCALE GENOMIC DNA]</scope>
    <source>
        <strain evidence="2 3">S1-36</strain>
    </source>
</reference>
<feature type="compositionally biased region" description="Low complexity" evidence="1">
    <location>
        <begin position="75"/>
        <end position="99"/>
    </location>
</feature>
<feature type="compositionally biased region" description="Basic and acidic residues" evidence="1">
    <location>
        <begin position="261"/>
        <end position="281"/>
    </location>
</feature>
<gene>
    <name evidence="2" type="ORF">C0029_08500</name>
</gene>
<protein>
    <submittedName>
        <fullName evidence="2">Uncharacterized protein</fullName>
    </submittedName>
</protein>
<evidence type="ECO:0000256" key="1">
    <source>
        <dbReference type="SAM" id="MobiDB-lite"/>
    </source>
</evidence>
<proteinExistence type="predicted"/>
<comment type="caution">
    <text evidence="2">The sequence shown here is derived from an EMBL/GenBank/DDBJ whole genome shotgun (WGS) entry which is preliminary data.</text>
</comment>
<accession>A0AAP8SNE6</accession>
<evidence type="ECO:0000313" key="3">
    <source>
        <dbReference type="Proteomes" id="UP000235162"/>
    </source>
</evidence>
<feature type="region of interest" description="Disordered" evidence="1">
    <location>
        <begin position="70"/>
        <end position="247"/>
    </location>
</feature>
<organism evidence="2 3">
    <name type="scientific">Halioglobus japonicus</name>
    <dbReference type="NCBI Taxonomy" id="930805"/>
    <lineage>
        <taxon>Bacteria</taxon>
        <taxon>Pseudomonadati</taxon>
        <taxon>Pseudomonadota</taxon>
        <taxon>Gammaproteobacteria</taxon>
        <taxon>Cellvibrionales</taxon>
        <taxon>Halieaceae</taxon>
        <taxon>Halioglobus</taxon>
    </lineage>
</organism>